<evidence type="ECO:0000259" key="14">
    <source>
        <dbReference type="PROSITE" id="PS51296"/>
    </source>
</evidence>
<evidence type="ECO:0000256" key="2">
    <source>
        <dbReference type="ARBA" id="ARBA00002149"/>
    </source>
</evidence>
<evidence type="ECO:0000256" key="10">
    <source>
        <dbReference type="ARBA" id="ARBA00023004"/>
    </source>
</evidence>
<dbReference type="OrthoDB" id="426882at2759"/>
<keyword evidence="8" id="KW-0479">Metal-binding</keyword>
<dbReference type="CDD" id="cd00680">
    <property type="entry name" value="RHO_alpha_C"/>
    <property type="match status" value="1"/>
</dbReference>
<sequence length="352" mass="40824">MAPALDCSLPVETQRPNGNKHLEPRKTLPARWYRDEKVFQLEKRAIFSKLWLLASYTSRFEKPGDYISGNYVYDYFIIRDRDDHYQAFHNVCRHRAFPVITKYSGSSLVVGCKYHGWSYNTRGDLVKAPKFENVPGFDKTENGLFKVHTHVTPQGFIFLNFDASPNPVPFEEHFGQLPSEWTGFNSDDYEYSYSWQARGDYNWKTLMDGYQECYHCTIGHPGFAKSLDLNEYRVTPLTNAARHEVPNATSRQDSEAAPVDTGVTVTDVMWYTMRTVPISATQTRMEYDVFKRKSVQDHDLRDYMKFYEQVEQEDFDLCTATQRGLNSGVYSKGIPYEVPSVYFAHDVCHGRT</sequence>
<dbReference type="InterPro" id="IPR036922">
    <property type="entry name" value="Rieske_2Fe-2S_sf"/>
</dbReference>
<dbReference type="InterPro" id="IPR017941">
    <property type="entry name" value="Rieske_2Fe-2S"/>
</dbReference>
<comment type="function">
    <text evidence="2">Catalyzes the first step of the osmoprotectant glycine betaine synthesis.</text>
</comment>
<dbReference type="Pfam" id="PF00848">
    <property type="entry name" value="Ring_hydroxyl_A"/>
    <property type="match status" value="2"/>
</dbReference>
<feature type="domain" description="Rieske" evidence="14">
    <location>
        <begin position="53"/>
        <end position="148"/>
    </location>
</feature>
<dbReference type="Gene3D" id="2.102.10.10">
    <property type="entry name" value="Rieske [2Fe-2S] iron-sulphur domain"/>
    <property type="match status" value="1"/>
</dbReference>
<accession>A0A4Y7PK33</accession>
<dbReference type="SUPFAM" id="SSF50022">
    <property type="entry name" value="ISP domain"/>
    <property type="match status" value="1"/>
</dbReference>
<evidence type="ECO:0000256" key="6">
    <source>
        <dbReference type="ARBA" id="ARBA00014931"/>
    </source>
</evidence>
<keyword evidence="7" id="KW-0001">2Fe-2S</keyword>
<dbReference type="PANTHER" id="PTHR43756:SF5">
    <property type="entry name" value="CHOLINE MONOOXYGENASE, CHLOROPLASTIC"/>
    <property type="match status" value="1"/>
</dbReference>
<dbReference type="Pfam" id="PF00355">
    <property type="entry name" value="Rieske"/>
    <property type="match status" value="1"/>
</dbReference>
<comment type="pathway">
    <text evidence="3">Amine and polyamine biosynthesis; betaine biosynthesis via choline pathway; betaine aldehyde from choline (monooxygenase route): step 1/1.</text>
</comment>
<organism evidence="15 16">
    <name type="scientific">Rickenella mellea</name>
    <dbReference type="NCBI Taxonomy" id="50990"/>
    <lineage>
        <taxon>Eukaryota</taxon>
        <taxon>Fungi</taxon>
        <taxon>Dikarya</taxon>
        <taxon>Basidiomycota</taxon>
        <taxon>Agaricomycotina</taxon>
        <taxon>Agaricomycetes</taxon>
        <taxon>Hymenochaetales</taxon>
        <taxon>Rickenellaceae</taxon>
        <taxon>Rickenella</taxon>
    </lineage>
</organism>
<evidence type="ECO:0000256" key="12">
    <source>
        <dbReference type="ARBA" id="ARBA00049097"/>
    </source>
</evidence>
<comment type="similarity">
    <text evidence="4">Belongs to the choline monooxygenase family.</text>
</comment>
<dbReference type="SUPFAM" id="SSF55961">
    <property type="entry name" value="Bet v1-like"/>
    <property type="match status" value="1"/>
</dbReference>
<dbReference type="Gene3D" id="3.90.380.10">
    <property type="entry name" value="Naphthalene 1,2-dioxygenase Alpha Subunit, Chain A, domain 1"/>
    <property type="match status" value="2"/>
</dbReference>
<dbReference type="EMBL" id="ML170275">
    <property type="protein sequence ID" value="TDL15448.1"/>
    <property type="molecule type" value="Genomic_DNA"/>
</dbReference>
<protein>
    <recommendedName>
        <fullName evidence="6">Choline monooxygenase, chloroplastic</fullName>
        <ecNumber evidence="5">1.14.15.7</ecNumber>
    </recommendedName>
</protein>
<dbReference type="EC" id="1.14.15.7" evidence="5"/>
<dbReference type="AlphaFoldDB" id="A0A4Y7PK33"/>
<dbReference type="GO" id="GO:0019285">
    <property type="term" value="P:glycine betaine biosynthetic process from choline"/>
    <property type="evidence" value="ECO:0007669"/>
    <property type="project" value="UniProtKB-UniPathway"/>
</dbReference>
<evidence type="ECO:0000256" key="11">
    <source>
        <dbReference type="ARBA" id="ARBA00023014"/>
    </source>
</evidence>
<evidence type="ECO:0000256" key="5">
    <source>
        <dbReference type="ARBA" id="ARBA00012763"/>
    </source>
</evidence>
<dbReference type="PROSITE" id="PS51296">
    <property type="entry name" value="RIESKE"/>
    <property type="match status" value="1"/>
</dbReference>
<dbReference type="STRING" id="50990.A0A4Y7PK33"/>
<dbReference type="GO" id="GO:0019133">
    <property type="term" value="F:choline monooxygenase activity"/>
    <property type="evidence" value="ECO:0007669"/>
    <property type="project" value="UniProtKB-EC"/>
</dbReference>
<comment type="catalytic activity">
    <reaction evidence="12">
        <text>choline + 2 reduced [2Fe-2S]-[ferredoxin] + O2 + 2 H(+) = betaine aldehyde hydrate + 2 oxidized [2Fe-2S]-[ferredoxin] + H2O</text>
        <dbReference type="Rhea" id="RHEA:17769"/>
        <dbReference type="Rhea" id="RHEA-COMP:10000"/>
        <dbReference type="Rhea" id="RHEA-COMP:10001"/>
        <dbReference type="ChEBI" id="CHEBI:15354"/>
        <dbReference type="ChEBI" id="CHEBI:15377"/>
        <dbReference type="ChEBI" id="CHEBI:15378"/>
        <dbReference type="ChEBI" id="CHEBI:15379"/>
        <dbReference type="ChEBI" id="CHEBI:15870"/>
        <dbReference type="ChEBI" id="CHEBI:33737"/>
        <dbReference type="ChEBI" id="CHEBI:33738"/>
        <dbReference type="EC" id="1.14.15.7"/>
    </reaction>
</comment>
<reference evidence="15 16" key="1">
    <citation type="submission" date="2018-06" db="EMBL/GenBank/DDBJ databases">
        <title>A transcriptomic atlas of mushroom development highlights an independent origin of complex multicellularity.</title>
        <authorList>
            <consortium name="DOE Joint Genome Institute"/>
            <person name="Krizsan K."/>
            <person name="Almasi E."/>
            <person name="Merenyi Z."/>
            <person name="Sahu N."/>
            <person name="Viragh M."/>
            <person name="Koszo T."/>
            <person name="Mondo S."/>
            <person name="Kiss B."/>
            <person name="Balint B."/>
            <person name="Kues U."/>
            <person name="Barry K."/>
            <person name="Hegedus J.C."/>
            <person name="Henrissat B."/>
            <person name="Johnson J."/>
            <person name="Lipzen A."/>
            <person name="Ohm R."/>
            <person name="Nagy I."/>
            <person name="Pangilinan J."/>
            <person name="Yan J."/>
            <person name="Xiong Y."/>
            <person name="Grigoriev I.V."/>
            <person name="Hibbett D.S."/>
            <person name="Nagy L.G."/>
        </authorList>
    </citation>
    <scope>NUCLEOTIDE SEQUENCE [LARGE SCALE GENOMIC DNA]</scope>
    <source>
        <strain evidence="15 16">SZMC22713</strain>
    </source>
</reference>
<evidence type="ECO:0000256" key="13">
    <source>
        <dbReference type="SAM" id="MobiDB-lite"/>
    </source>
</evidence>
<evidence type="ECO:0000256" key="1">
    <source>
        <dbReference type="ARBA" id="ARBA00001962"/>
    </source>
</evidence>
<evidence type="ECO:0000313" key="16">
    <source>
        <dbReference type="Proteomes" id="UP000294933"/>
    </source>
</evidence>
<dbReference type="Proteomes" id="UP000294933">
    <property type="component" value="Unassembled WGS sequence"/>
</dbReference>
<keyword evidence="11" id="KW-0411">Iron-sulfur</keyword>
<dbReference type="PANTHER" id="PTHR43756">
    <property type="entry name" value="CHOLINE MONOOXYGENASE, CHLOROPLASTIC"/>
    <property type="match status" value="1"/>
</dbReference>
<evidence type="ECO:0000256" key="9">
    <source>
        <dbReference type="ARBA" id="ARBA00023002"/>
    </source>
</evidence>
<name>A0A4Y7PK33_9AGAM</name>
<keyword evidence="16" id="KW-1185">Reference proteome</keyword>
<dbReference type="VEuPathDB" id="FungiDB:BD410DRAFT_816976"/>
<proteinExistence type="inferred from homology"/>
<dbReference type="UniPathway" id="UPA00529">
    <property type="reaction ID" value="UER00430"/>
</dbReference>
<feature type="region of interest" description="Disordered" evidence="13">
    <location>
        <begin position="1"/>
        <end position="23"/>
    </location>
</feature>
<keyword evidence="10" id="KW-0408">Iron</keyword>
<dbReference type="PRINTS" id="PR00090">
    <property type="entry name" value="RNGDIOXGNASE"/>
</dbReference>
<gene>
    <name evidence="15" type="ORF">BD410DRAFT_816976</name>
</gene>
<dbReference type="CDD" id="cd03469">
    <property type="entry name" value="Rieske_RO_Alpha_N"/>
    <property type="match status" value="1"/>
</dbReference>
<dbReference type="InterPro" id="IPR015879">
    <property type="entry name" value="Ring_hydroxy_dOase_asu_C_dom"/>
</dbReference>
<dbReference type="InterPro" id="IPR001663">
    <property type="entry name" value="Rng_hydr_dOase-A"/>
</dbReference>
<dbReference type="GO" id="GO:0005506">
    <property type="term" value="F:iron ion binding"/>
    <property type="evidence" value="ECO:0007669"/>
    <property type="project" value="InterPro"/>
</dbReference>
<comment type="cofactor">
    <cofactor evidence="1">
        <name>Fe cation</name>
        <dbReference type="ChEBI" id="CHEBI:24875"/>
    </cofactor>
</comment>
<dbReference type="GO" id="GO:0051537">
    <property type="term" value="F:2 iron, 2 sulfur cluster binding"/>
    <property type="evidence" value="ECO:0007669"/>
    <property type="project" value="UniProtKB-KW"/>
</dbReference>
<evidence type="ECO:0000256" key="3">
    <source>
        <dbReference type="ARBA" id="ARBA00004866"/>
    </source>
</evidence>
<evidence type="ECO:0000256" key="8">
    <source>
        <dbReference type="ARBA" id="ARBA00022723"/>
    </source>
</evidence>
<evidence type="ECO:0000313" key="15">
    <source>
        <dbReference type="EMBL" id="TDL15448.1"/>
    </source>
</evidence>
<keyword evidence="9" id="KW-0560">Oxidoreductase</keyword>
<evidence type="ECO:0000256" key="4">
    <source>
        <dbReference type="ARBA" id="ARBA00010848"/>
    </source>
</evidence>
<evidence type="ECO:0000256" key="7">
    <source>
        <dbReference type="ARBA" id="ARBA00022714"/>
    </source>
</evidence>